<evidence type="ECO:0000259" key="5">
    <source>
        <dbReference type="PROSITE" id="PS51898"/>
    </source>
</evidence>
<accession>A0ABV1L3V0</accession>
<dbReference type="CDD" id="cd01189">
    <property type="entry name" value="INT_ICEBs1_C_like"/>
    <property type="match status" value="1"/>
</dbReference>
<comment type="caution">
    <text evidence="6">The sequence shown here is derived from an EMBL/GenBank/DDBJ whole genome shotgun (WGS) entry which is preliminary data.</text>
</comment>
<dbReference type="SUPFAM" id="SSF56349">
    <property type="entry name" value="DNA breaking-rejoining enzymes"/>
    <property type="match status" value="1"/>
</dbReference>
<dbReference type="Proteomes" id="UP001493487">
    <property type="component" value="Unassembled WGS sequence"/>
</dbReference>
<proteinExistence type="inferred from homology"/>
<evidence type="ECO:0000256" key="3">
    <source>
        <dbReference type="ARBA" id="ARBA00023125"/>
    </source>
</evidence>
<dbReference type="Pfam" id="PF00589">
    <property type="entry name" value="Phage_integrase"/>
    <property type="match status" value="1"/>
</dbReference>
<dbReference type="InterPro" id="IPR004107">
    <property type="entry name" value="Integrase_SAM-like_N"/>
</dbReference>
<keyword evidence="2" id="KW-0229">DNA integration</keyword>
<dbReference type="PANTHER" id="PTHR30349:SF64">
    <property type="entry name" value="PROPHAGE INTEGRASE INTD-RELATED"/>
    <property type="match status" value="1"/>
</dbReference>
<sequence>MAKKVKNIRERDGKFYFRYSIPAEVNGKLRRKQKETIGYDTLKEAEDEGIRIKAKLLLGTYIEEKENLLSEWADIWIESYAATGIVKDSTVKVRRDNLKPAKRYFTGMKLKDITNLQYQTFLYDLKTMKQVKNSNRKKPGYTQKTIRMIHEAMSMMFREAVQMKIISEDITFGAKMPGFQQTVEELENEEELPEFMEKGQLAHFLRTAKAFEDPQIYHALTVLAYTGLRIGELCALKTSDIDEVNKKVSITKTLHLRGAVENFKLGTPKTKSSRRKVDIGKIALKAFSSQAAWRKEYKFSELQNYYKKAEFVFINHKQFPGTPLSPRELNRDMKIILERAGLSPVLSPHSLRHTYTSLMAEAGVELPAIQRLLGHQNDAVTRRVYLHITEPKKREAVDRLDELMEDLI</sequence>
<evidence type="ECO:0000313" key="6">
    <source>
        <dbReference type="EMBL" id="MEQ4486692.1"/>
    </source>
</evidence>
<protein>
    <submittedName>
        <fullName evidence="6">Tyrosine-type recombinase/integrase</fullName>
    </submittedName>
</protein>
<evidence type="ECO:0000256" key="2">
    <source>
        <dbReference type="ARBA" id="ARBA00022908"/>
    </source>
</evidence>
<evidence type="ECO:0000256" key="4">
    <source>
        <dbReference type="ARBA" id="ARBA00023172"/>
    </source>
</evidence>
<keyword evidence="4" id="KW-0233">DNA recombination</keyword>
<dbReference type="InterPro" id="IPR050090">
    <property type="entry name" value="Tyrosine_recombinase_XerCD"/>
</dbReference>
<organism evidence="6 7">
    <name type="scientific">Cohnella silvisoli</name>
    <dbReference type="NCBI Taxonomy" id="2873699"/>
    <lineage>
        <taxon>Bacteria</taxon>
        <taxon>Bacillati</taxon>
        <taxon>Bacillota</taxon>
        <taxon>Bacilli</taxon>
        <taxon>Bacillales</taxon>
        <taxon>Paenibacillaceae</taxon>
        <taxon>Cohnella</taxon>
    </lineage>
</organism>
<feature type="domain" description="Tyr recombinase" evidence="5">
    <location>
        <begin position="191"/>
        <end position="398"/>
    </location>
</feature>
<dbReference type="RefSeq" id="WP_232189773.1">
    <property type="nucleotide sequence ID" value="NZ_JAIOAP010000023.1"/>
</dbReference>
<keyword evidence="3" id="KW-0238">DNA-binding</keyword>
<evidence type="ECO:0000256" key="1">
    <source>
        <dbReference type="ARBA" id="ARBA00008857"/>
    </source>
</evidence>
<name>A0ABV1L3V0_9BACL</name>
<dbReference type="InterPro" id="IPR002104">
    <property type="entry name" value="Integrase_catalytic"/>
</dbReference>
<gene>
    <name evidence="6" type="ORF">QJS35_30380</name>
</gene>
<dbReference type="Pfam" id="PF14659">
    <property type="entry name" value="Phage_int_SAM_3"/>
    <property type="match status" value="1"/>
</dbReference>
<comment type="similarity">
    <text evidence="1">Belongs to the 'phage' integrase family.</text>
</comment>
<dbReference type="Gene3D" id="1.10.443.10">
    <property type="entry name" value="Intergrase catalytic core"/>
    <property type="match status" value="1"/>
</dbReference>
<keyword evidence="7" id="KW-1185">Reference proteome</keyword>
<dbReference type="Gene3D" id="1.10.150.130">
    <property type="match status" value="1"/>
</dbReference>
<dbReference type="PANTHER" id="PTHR30349">
    <property type="entry name" value="PHAGE INTEGRASE-RELATED"/>
    <property type="match status" value="1"/>
</dbReference>
<reference evidence="6 7" key="1">
    <citation type="journal article" date="2023" name="Genome Announc.">
        <title>Pan-Genome Analyses of the Genus Cohnella and Proposal of the Novel Species Cohnella silvisoli sp. nov., Isolated from Forest Soil.</title>
        <authorList>
            <person name="Wang C."/>
            <person name="Mao L."/>
            <person name="Bao G."/>
            <person name="Zhu H."/>
        </authorList>
    </citation>
    <scope>NUCLEOTIDE SEQUENCE [LARGE SCALE GENOMIC DNA]</scope>
    <source>
        <strain evidence="6 7">NL03-T5-1</strain>
    </source>
</reference>
<dbReference type="InterPro" id="IPR010998">
    <property type="entry name" value="Integrase_recombinase_N"/>
</dbReference>
<dbReference type="PROSITE" id="PS51898">
    <property type="entry name" value="TYR_RECOMBINASE"/>
    <property type="match status" value="1"/>
</dbReference>
<dbReference type="InterPro" id="IPR011010">
    <property type="entry name" value="DNA_brk_join_enz"/>
</dbReference>
<dbReference type="EMBL" id="JASKHM010000024">
    <property type="protein sequence ID" value="MEQ4486692.1"/>
    <property type="molecule type" value="Genomic_DNA"/>
</dbReference>
<evidence type="ECO:0000313" key="7">
    <source>
        <dbReference type="Proteomes" id="UP001493487"/>
    </source>
</evidence>
<dbReference type="InterPro" id="IPR013762">
    <property type="entry name" value="Integrase-like_cat_sf"/>
</dbReference>